<dbReference type="Pfam" id="PF04229">
    <property type="entry name" value="GrpB"/>
    <property type="match status" value="1"/>
</dbReference>
<dbReference type="EMBL" id="AHKH01000198">
    <property type="protein sequence ID" value="EHQ58794.1"/>
    <property type="molecule type" value="Genomic_DNA"/>
</dbReference>
<comment type="caution">
    <text evidence="1">The sequence shown here is derived from an EMBL/GenBank/DDBJ whole genome shotgun (WGS) entry which is preliminary data.</text>
</comment>
<dbReference type="InterPro" id="IPR043519">
    <property type="entry name" value="NT_sf"/>
</dbReference>
<gene>
    <name evidence="1" type="ORF">PDENDC454_28675</name>
</gene>
<dbReference type="Proteomes" id="UP000003900">
    <property type="component" value="Unassembled WGS sequence"/>
</dbReference>
<dbReference type="STRING" id="1131935.PDENDC454_28675"/>
<protein>
    <recommendedName>
        <fullName evidence="3">GrpB family protein</fullName>
    </recommendedName>
</protein>
<evidence type="ECO:0008006" key="3">
    <source>
        <dbReference type="Google" id="ProtNLM"/>
    </source>
</evidence>
<dbReference type="SUPFAM" id="SSF81301">
    <property type="entry name" value="Nucleotidyltransferase"/>
    <property type="match status" value="1"/>
</dbReference>
<keyword evidence="2" id="KW-1185">Reference proteome</keyword>
<sequence>MNEYSMVAAHDPGWSEEFKEIGTRIRDALQDAALRIDHIGSTAVPGLDAKPIIDIQISVRSFEPLASYRDPLQAIGYLHQAGNPELTKRYFREGPGMRRTHIHVREAGSFAEQFALLFRDYLRVHPEEAARYGAEKRQLAYLLKQDRTRYVEAKEPCIWEMMRRASQWSQDTGWRPGKPDA</sequence>
<proteinExistence type="predicted"/>
<name>H3SQ74_9BACL</name>
<dbReference type="PATRIC" id="fig|1131935.3.peg.5938"/>
<dbReference type="PANTHER" id="PTHR34822:SF1">
    <property type="entry name" value="GRPB FAMILY PROTEIN"/>
    <property type="match status" value="1"/>
</dbReference>
<evidence type="ECO:0000313" key="2">
    <source>
        <dbReference type="Proteomes" id="UP000003900"/>
    </source>
</evidence>
<dbReference type="InterPro" id="IPR007344">
    <property type="entry name" value="GrpB/CoaE"/>
</dbReference>
<dbReference type="OrthoDB" id="9799092at2"/>
<dbReference type="PANTHER" id="PTHR34822">
    <property type="entry name" value="GRPB DOMAIN PROTEIN (AFU_ORTHOLOGUE AFUA_1G01530)"/>
    <property type="match status" value="1"/>
</dbReference>
<dbReference type="Gene3D" id="3.30.460.10">
    <property type="entry name" value="Beta Polymerase, domain 2"/>
    <property type="match status" value="1"/>
</dbReference>
<accession>H3SQ74</accession>
<evidence type="ECO:0000313" key="1">
    <source>
        <dbReference type="EMBL" id="EHQ58794.1"/>
    </source>
</evidence>
<dbReference type="AlphaFoldDB" id="H3SQ74"/>
<organism evidence="1 2">
    <name type="scientific">Paenibacillus dendritiformis C454</name>
    <dbReference type="NCBI Taxonomy" id="1131935"/>
    <lineage>
        <taxon>Bacteria</taxon>
        <taxon>Bacillati</taxon>
        <taxon>Bacillota</taxon>
        <taxon>Bacilli</taxon>
        <taxon>Bacillales</taxon>
        <taxon>Paenibacillaceae</taxon>
        <taxon>Paenibacillus</taxon>
    </lineage>
</organism>
<dbReference type="RefSeq" id="WP_006680196.1">
    <property type="nucleotide sequence ID" value="NZ_AHKH01000198.1"/>
</dbReference>
<reference evidence="1 2" key="1">
    <citation type="journal article" date="2012" name="J. Bacteriol.">
        <title>Genome Sequence of the Pattern-Forming Social Bacterium Paenibacillus dendritiformis C454 Chiral Morphotype.</title>
        <authorList>
            <person name="Sirota-Madi A."/>
            <person name="Olender T."/>
            <person name="Helman Y."/>
            <person name="Brainis I."/>
            <person name="Finkelshtein A."/>
            <person name="Roth D."/>
            <person name="Hagai E."/>
            <person name="Leshkowitz D."/>
            <person name="Brodsky L."/>
            <person name="Galatenko V."/>
            <person name="Nikolaev V."/>
            <person name="Gutnick D.L."/>
            <person name="Lancet D."/>
            <person name="Ben-Jacob E."/>
        </authorList>
    </citation>
    <scope>NUCLEOTIDE SEQUENCE [LARGE SCALE GENOMIC DNA]</scope>
    <source>
        <strain evidence="1 2">C454</strain>
    </source>
</reference>